<dbReference type="RefSeq" id="WP_104427990.1">
    <property type="nucleotide sequence ID" value="NZ_PTIZ01000002.1"/>
</dbReference>
<reference evidence="4 5" key="1">
    <citation type="submission" date="2018-02" db="EMBL/GenBank/DDBJ databases">
        <title>Subsurface microbial communities from deep shales in Ohio and West Virginia, USA.</title>
        <authorList>
            <person name="Wrighton K."/>
        </authorList>
    </citation>
    <scope>NUCLEOTIDE SEQUENCE [LARGE SCALE GENOMIC DNA]</scope>
    <source>
        <strain evidence="4 5">OWC-DMM</strain>
    </source>
</reference>
<keyword evidence="2" id="KW-0288">FMN</keyword>
<dbReference type="EMBL" id="PTIZ01000002">
    <property type="protein sequence ID" value="PPK77307.1"/>
    <property type="molecule type" value="Genomic_DNA"/>
</dbReference>
<accession>A0A2S6HIM5</accession>
<dbReference type="InterPro" id="IPR029039">
    <property type="entry name" value="Flavoprotein-like_sf"/>
</dbReference>
<comment type="caution">
    <text evidence="4">The sequence shown here is derived from an EMBL/GenBank/DDBJ whole genome shotgun (WGS) entry which is preliminary data.</text>
</comment>
<evidence type="ECO:0000256" key="1">
    <source>
        <dbReference type="ARBA" id="ARBA00001917"/>
    </source>
</evidence>
<evidence type="ECO:0000259" key="3">
    <source>
        <dbReference type="Pfam" id="PF03358"/>
    </source>
</evidence>
<dbReference type="GO" id="GO:0016491">
    <property type="term" value="F:oxidoreductase activity"/>
    <property type="evidence" value="ECO:0007669"/>
    <property type="project" value="InterPro"/>
</dbReference>
<keyword evidence="2" id="KW-0285">Flavoprotein</keyword>
<dbReference type="GO" id="GO:0005829">
    <property type="term" value="C:cytosol"/>
    <property type="evidence" value="ECO:0007669"/>
    <property type="project" value="TreeGrafter"/>
</dbReference>
<dbReference type="SUPFAM" id="SSF52218">
    <property type="entry name" value="Flavoproteins"/>
    <property type="match status" value="1"/>
</dbReference>
<comment type="cofactor">
    <cofactor evidence="1">
        <name>FMN</name>
        <dbReference type="ChEBI" id="CHEBI:58210"/>
    </cofactor>
</comment>
<sequence length="176" mass="18119">MIKLVAISGSLRQSSANTTLLRAAIALAPAEVEISLYQEVGNLPQFNPDIEHAPPPIVEALRTLLKGCDGVIIACPEYAHGVPGAFKNALDWVVGSTDLAGKPVALINASGRAVHGQAALAEIIMTMGWIIVDAASPTIPVAGMKYDVATIIGNPALAGPLRVALNALVQAGNQAD</sequence>
<dbReference type="GO" id="GO:0010181">
    <property type="term" value="F:FMN binding"/>
    <property type="evidence" value="ECO:0007669"/>
    <property type="project" value="TreeGrafter"/>
</dbReference>
<dbReference type="Gene3D" id="3.40.50.360">
    <property type="match status" value="1"/>
</dbReference>
<evidence type="ECO:0000313" key="4">
    <source>
        <dbReference type="EMBL" id="PPK77307.1"/>
    </source>
</evidence>
<dbReference type="PANTHER" id="PTHR30543">
    <property type="entry name" value="CHROMATE REDUCTASE"/>
    <property type="match status" value="1"/>
</dbReference>
<organism evidence="4 5">
    <name type="scientific">Methylobacter tundripaludum</name>
    <dbReference type="NCBI Taxonomy" id="173365"/>
    <lineage>
        <taxon>Bacteria</taxon>
        <taxon>Pseudomonadati</taxon>
        <taxon>Pseudomonadota</taxon>
        <taxon>Gammaproteobacteria</taxon>
        <taxon>Methylococcales</taxon>
        <taxon>Methylococcaceae</taxon>
        <taxon>Methylobacter</taxon>
    </lineage>
</organism>
<dbReference type="Proteomes" id="UP000240010">
    <property type="component" value="Unassembled WGS sequence"/>
</dbReference>
<protein>
    <submittedName>
        <fullName evidence="4">NAD(P)H-dependent FMN reductase</fullName>
    </submittedName>
</protein>
<name>A0A2S6HIM5_9GAMM</name>
<dbReference type="Pfam" id="PF03358">
    <property type="entry name" value="FMN_red"/>
    <property type="match status" value="1"/>
</dbReference>
<dbReference type="PANTHER" id="PTHR30543:SF21">
    <property type="entry name" value="NAD(P)H-DEPENDENT FMN REDUCTASE LOT6"/>
    <property type="match status" value="1"/>
</dbReference>
<evidence type="ECO:0000313" key="5">
    <source>
        <dbReference type="Proteomes" id="UP000240010"/>
    </source>
</evidence>
<feature type="domain" description="NADPH-dependent FMN reductase-like" evidence="3">
    <location>
        <begin position="2"/>
        <end position="128"/>
    </location>
</feature>
<dbReference type="AlphaFoldDB" id="A0A2S6HIM5"/>
<evidence type="ECO:0000256" key="2">
    <source>
        <dbReference type="ARBA" id="ARBA00022643"/>
    </source>
</evidence>
<dbReference type="InterPro" id="IPR005025">
    <property type="entry name" value="FMN_Rdtase-like_dom"/>
</dbReference>
<gene>
    <name evidence="4" type="ORF">B0F87_102419</name>
</gene>
<proteinExistence type="predicted"/>
<dbReference type="InterPro" id="IPR050712">
    <property type="entry name" value="NAD(P)H-dep_reductase"/>
</dbReference>